<dbReference type="Gene3D" id="3.40.50.1950">
    <property type="entry name" value="Flavin prenyltransferase-like"/>
    <property type="match status" value="1"/>
</dbReference>
<evidence type="ECO:0000313" key="7">
    <source>
        <dbReference type="EMBL" id="QOY59832.1"/>
    </source>
</evidence>
<evidence type="ECO:0000256" key="2">
    <source>
        <dbReference type="ARBA" id="ARBA00023239"/>
    </source>
</evidence>
<comment type="pathway">
    <text evidence="3 4">Cofactor biosynthesis; coenzyme A biosynthesis; CoA from (R)-pantothenate: step 3/5.</text>
</comment>
<dbReference type="InterPro" id="IPR035929">
    <property type="entry name" value="CoaB-like_sf"/>
</dbReference>
<feature type="binding site" evidence="3">
    <location>
        <position position="295"/>
    </location>
    <ligand>
        <name>CTP</name>
        <dbReference type="ChEBI" id="CHEBI:37563"/>
    </ligand>
</feature>
<dbReference type="GO" id="GO:0046872">
    <property type="term" value="F:metal ion binding"/>
    <property type="evidence" value="ECO:0007669"/>
    <property type="project" value="UniProtKB-KW"/>
</dbReference>
<accession>A0A7S7M6V2</accession>
<dbReference type="EC" id="6.3.2.5" evidence="3"/>
<dbReference type="GO" id="GO:0015941">
    <property type="term" value="P:pantothenate catabolic process"/>
    <property type="evidence" value="ECO:0007669"/>
    <property type="project" value="InterPro"/>
</dbReference>
<dbReference type="PANTHER" id="PTHR14359:SF6">
    <property type="entry name" value="PHOSPHOPANTOTHENOYLCYSTEINE DECARBOXYLASE"/>
    <property type="match status" value="1"/>
</dbReference>
<keyword evidence="3" id="KW-0479">Metal-binding</keyword>
<dbReference type="Proteomes" id="UP000593735">
    <property type="component" value="Chromosome"/>
</dbReference>
<evidence type="ECO:0000259" key="5">
    <source>
        <dbReference type="Pfam" id="PF02441"/>
    </source>
</evidence>
<evidence type="ECO:0000256" key="4">
    <source>
        <dbReference type="RuleBase" id="RU364078"/>
    </source>
</evidence>
<feature type="region of interest" description="Phosphopantothenoylcysteine decarboxylase" evidence="3">
    <location>
        <begin position="1"/>
        <end position="196"/>
    </location>
</feature>
<dbReference type="GO" id="GO:0071513">
    <property type="term" value="C:phosphopantothenoylcysteine decarboxylase complex"/>
    <property type="evidence" value="ECO:0007669"/>
    <property type="project" value="TreeGrafter"/>
</dbReference>
<name>A0A7S7M6V2_9ACTN</name>
<dbReference type="InterPro" id="IPR036551">
    <property type="entry name" value="Flavin_trans-like"/>
</dbReference>
<feature type="domain" description="DNA/pantothenate metabolism flavoprotein C-terminal" evidence="6">
    <location>
        <begin position="192"/>
        <end position="401"/>
    </location>
</feature>
<keyword evidence="3 4" id="KW-0285">Flavoprotein</keyword>
<comment type="catalytic activity">
    <reaction evidence="3 4">
        <text>N-[(R)-4-phosphopantothenoyl]-L-cysteine + H(+) = (R)-4'-phosphopantetheine + CO2</text>
        <dbReference type="Rhea" id="RHEA:16793"/>
        <dbReference type="ChEBI" id="CHEBI:15378"/>
        <dbReference type="ChEBI" id="CHEBI:16526"/>
        <dbReference type="ChEBI" id="CHEBI:59458"/>
        <dbReference type="ChEBI" id="CHEBI:61723"/>
        <dbReference type="EC" id="4.1.1.36"/>
    </reaction>
</comment>
<comment type="function">
    <text evidence="4">Catalyzes two steps in the biosynthesis of coenzyme A. In the first step cysteine is conjugated to 4'-phosphopantothenate to form 4-phosphopantothenoylcysteine, in the latter compound is decarboxylated to form 4'-phosphopantotheine.</text>
</comment>
<dbReference type="GO" id="GO:0015937">
    <property type="term" value="P:coenzyme A biosynthetic process"/>
    <property type="evidence" value="ECO:0007669"/>
    <property type="project" value="UniProtKB-UniRule"/>
</dbReference>
<dbReference type="SUPFAM" id="SSF102645">
    <property type="entry name" value="CoaB-like"/>
    <property type="match status" value="1"/>
</dbReference>
<gene>
    <name evidence="3 7" type="primary">coaBC</name>
    <name evidence="7" type="ORF">INP52_05120</name>
</gene>
<evidence type="ECO:0000256" key="3">
    <source>
        <dbReference type="HAMAP-Rule" id="MF_02225"/>
    </source>
</evidence>
<dbReference type="NCBIfam" id="TIGR00521">
    <property type="entry name" value="coaBC_dfp"/>
    <property type="match status" value="1"/>
</dbReference>
<dbReference type="PANTHER" id="PTHR14359">
    <property type="entry name" value="HOMO-OLIGOMERIC FLAVIN CONTAINING CYS DECARBOXYLASE FAMILY"/>
    <property type="match status" value="1"/>
</dbReference>
<evidence type="ECO:0000313" key="8">
    <source>
        <dbReference type="Proteomes" id="UP000593735"/>
    </source>
</evidence>
<proteinExistence type="inferred from homology"/>
<dbReference type="KEGG" id="tio:INP52_05120"/>
<sequence length="407" mass="41526">MSERAPEPERGRVLLAVCGGIAAYKACEVLRGLQKAGCEVRVTMSADAERFVGPVTFEALSGAPVADDLYAYPGSPIPHIELAEWAELALVVPATANVMAKMAAGVADDCLTTTLLAAACPVLVAPAMNVHMWENPATQASVATLAARGVSLVTPVSGRLACGDVGSGKLADVDDIVAAALASLGRAGMRDLAGARLVITAGPTHEAIDPVRYLANASTGKMGYAIAAVAAARGAQVTLVSGPTSLCAPAGVRRTDVVSAAQMHAAAHAAFEDADAAVCCAAVADYTPAAPADHKLKKSAEPLHALELVQTADILADLCARKGDRVVVGFAAETDDLLAHASQKLRSKGADLIVANDVSRADSTFGSDTSRVALVSASGVEQHETLPLAQVADLVCDRVRDLLGARA</sequence>
<dbReference type="InterPro" id="IPR003382">
    <property type="entry name" value="Flavoprotein"/>
</dbReference>
<keyword evidence="3" id="KW-0460">Magnesium</keyword>
<feature type="region of interest" description="Phosphopantothenate--cysteine ligase" evidence="3">
    <location>
        <begin position="197"/>
        <end position="407"/>
    </location>
</feature>
<dbReference type="UniPathway" id="UPA00241">
    <property type="reaction ID" value="UER00353"/>
</dbReference>
<dbReference type="SUPFAM" id="SSF52507">
    <property type="entry name" value="Homo-oligomeric flavin-containing Cys decarboxylases, HFCD"/>
    <property type="match status" value="1"/>
</dbReference>
<dbReference type="EC" id="4.1.1.36" evidence="3"/>
<comment type="pathway">
    <text evidence="3 4">Cofactor biosynthesis; coenzyme A biosynthesis; CoA from (R)-pantothenate: step 2/5.</text>
</comment>
<dbReference type="HAMAP" id="MF_02225">
    <property type="entry name" value="CoaBC"/>
    <property type="match status" value="1"/>
</dbReference>
<comment type="cofactor">
    <cofactor evidence="3">
        <name>FMN</name>
        <dbReference type="ChEBI" id="CHEBI:58210"/>
    </cofactor>
    <text evidence="3">Binds 1 FMN per subunit.</text>
</comment>
<feature type="binding site" evidence="3">
    <location>
        <position position="285"/>
    </location>
    <ligand>
        <name>CTP</name>
        <dbReference type="ChEBI" id="CHEBI:37563"/>
    </ligand>
</feature>
<keyword evidence="3 4" id="KW-0436">Ligase</keyword>
<dbReference type="RefSeq" id="WP_194369638.1">
    <property type="nucleotide sequence ID" value="NZ_CP063767.1"/>
</dbReference>
<keyword evidence="3 4" id="KW-0288">FMN</keyword>
<protein>
    <recommendedName>
        <fullName evidence="3">Coenzyme A biosynthesis bifunctional protein CoaBC</fullName>
    </recommendedName>
    <alternativeName>
        <fullName evidence="3">DNA/pantothenate metabolism flavoprotein</fullName>
    </alternativeName>
    <alternativeName>
        <fullName evidence="3">Phosphopantothenoylcysteine synthetase/decarboxylase</fullName>
        <shortName evidence="3">PPCS-PPCDC</shortName>
    </alternativeName>
    <domain>
        <recommendedName>
            <fullName evidence="3">Phosphopantothenoylcysteine decarboxylase</fullName>
            <shortName evidence="3">PPC decarboxylase</shortName>
            <shortName evidence="3">PPC-DC</shortName>
            <ecNumber evidence="3">4.1.1.36</ecNumber>
        </recommendedName>
        <alternativeName>
            <fullName evidence="3">CoaC</fullName>
        </alternativeName>
    </domain>
    <domain>
        <recommendedName>
            <fullName evidence="3">Phosphopantothenate--cysteine ligase</fullName>
            <ecNumber evidence="3">6.3.2.5</ecNumber>
        </recommendedName>
        <alternativeName>
            <fullName evidence="3">CoaB</fullName>
        </alternativeName>
        <alternativeName>
            <fullName evidence="3">Phosphopantothenoylcysteine synthetase</fullName>
            <shortName evidence="3">PPC synthetase</shortName>
            <shortName evidence="3">PPC-S</shortName>
        </alternativeName>
    </domain>
</protein>
<feature type="binding site" evidence="3">
    <location>
        <position position="330"/>
    </location>
    <ligand>
        <name>CTP</name>
        <dbReference type="ChEBI" id="CHEBI:37563"/>
    </ligand>
</feature>
<dbReference type="GO" id="GO:0010181">
    <property type="term" value="F:FMN binding"/>
    <property type="evidence" value="ECO:0007669"/>
    <property type="project" value="UniProtKB-UniRule"/>
</dbReference>
<evidence type="ECO:0000256" key="1">
    <source>
        <dbReference type="ARBA" id="ARBA00022793"/>
    </source>
</evidence>
<comment type="function">
    <text evidence="3">Catalyzes two sequential steps in the biosynthesis of coenzyme A. In the first step cysteine is conjugated to 4'-phosphopantothenate to form 4-phosphopantothenoylcysteine. In the second step the latter compound is decarboxylated to form 4'-phosphopantotheine.</text>
</comment>
<feature type="binding site" evidence="3">
    <location>
        <position position="348"/>
    </location>
    <ligand>
        <name>CTP</name>
        <dbReference type="ChEBI" id="CHEBI:37563"/>
    </ligand>
</feature>
<comment type="caution">
    <text evidence="3">Lacks conserved residue(s) required for the propagation of feature annotation.</text>
</comment>
<feature type="active site" description="Proton donor" evidence="3">
    <location>
        <position position="162"/>
    </location>
</feature>
<dbReference type="GO" id="GO:0004632">
    <property type="term" value="F:phosphopantothenate--cysteine ligase activity"/>
    <property type="evidence" value="ECO:0007669"/>
    <property type="project" value="UniProtKB-UniRule"/>
</dbReference>
<keyword evidence="8" id="KW-1185">Reference proteome</keyword>
<keyword evidence="1 3" id="KW-0210">Decarboxylase</keyword>
<dbReference type="Pfam" id="PF04127">
    <property type="entry name" value="DFP"/>
    <property type="match status" value="1"/>
</dbReference>
<feature type="binding site" evidence="3">
    <location>
        <position position="344"/>
    </location>
    <ligand>
        <name>CTP</name>
        <dbReference type="ChEBI" id="CHEBI:37563"/>
    </ligand>
</feature>
<dbReference type="AlphaFoldDB" id="A0A7S7M6V2"/>
<dbReference type="GO" id="GO:0004633">
    <property type="term" value="F:phosphopantothenoylcysteine decarboxylase activity"/>
    <property type="evidence" value="ECO:0007669"/>
    <property type="project" value="UniProtKB-UniRule"/>
</dbReference>
<organism evidence="7 8">
    <name type="scientific">Thermophilibacter immobilis</name>
    <dbReference type="NCBI Taxonomy" id="2779519"/>
    <lineage>
        <taxon>Bacteria</taxon>
        <taxon>Bacillati</taxon>
        <taxon>Actinomycetota</taxon>
        <taxon>Coriobacteriia</taxon>
        <taxon>Coriobacteriales</taxon>
        <taxon>Atopobiaceae</taxon>
        <taxon>Thermophilibacter</taxon>
    </lineage>
</organism>
<keyword evidence="2 3" id="KW-0456">Lyase</keyword>
<comment type="similarity">
    <text evidence="3 4">In the C-terminal section; belongs to the PPC synthetase family.</text>
</comment>
<dbReference type="InterPro" id="IPR005252">
    <property type="entry name" value="CoaBC"/>
</dbReference>
<dbReference type="InterPro" id="IPR007085">
    <property type="entry name" value="DNA/pantothenate-metab_flavo_C"/>
</dbReference>
<dbReference type="EMBL" id="CP063767">
    <property type="protein sequence ID" value="QOY59832.1"/>
    <property type="molecule type" value="Genomic_DNA"/>
</dbReference>
<feature type="domain" description="Flavoprotein" evidence="5">
    <location>
        <begin position="12"/>
        <end position="182"/>
    </location>
</feature>
<evidence type="ECO:0000259" key="6">
    <source>
        <dbReference type="Pfam" id="PF04127"/>
    </source>
</evidence>
<comment type="cofactor">
    <cofactor evidence="3">
        <name>Mg(2+)</name>
        <dbReference type="ChEBI" id="CHEBI:18420"/>
    </cofactor>
</comment>
<keyword evidence="3" id="KW-0511">Multifunctional enzyme</keyword>
<dbReference type="Pfam" id="PF02441">
    <property type="entry name" value="Flavoprotein"/>
    <property type="match status" value="1"/>
</dbReference>
<dbReference type="Gene3D" id="3.40.50.10300">
    <property type="entry name" value="CoaB-like"/>
    <property type="match status" value="1"/>
</dbReference>
<comment type="similarity">
    <text evidence="3 4">In the N-terminal section; belongs to the HFCD (homo-oligomeric flavin containing Cys decarboxylase) superfamily.</text>
</comment>
<reference evidence="7 8" key="1">
    <citation type="submission" date="2020-10" db="EMBL/GenBank/DDBJ databases">
        <title>Olsenella immobilis sp.nov., isolated from the mud in a fermentation cellar used for the production of Chinese strong-flavoured liquor.</title>
        <authorList>
            <person name="Lu L."/>
        </authorList>
    </citation>
    <scope>NUCLEOTIDE SEQUENCE [LARGE SCALE GENOMIC DNA]</scope>
    <source>
        <strain evidence="7 8">LZLJ-2</strain>
    </source>
</reference>
<comment type="catalytic activity">
    <reaction evidence="3 4">
        <text>(R)-4'-phosphopantothenate + L-cysteine + CTP = N-[(R)-4-phosphopantothenoyl]-L-cysteine + CMP + diphosphate + H(+)</text>
        <dbReference type="Rhea" id="RHEA:19397"/>
        <dbReference type="ChEBI" id="CHEBI:10986"/>
        <dbReference type="ChEBI" id="CHEBI:15378"/>
        <dbReference type="ChEBI" id="CHEBI:33019"/>
        <dbReference type="ChEBI" id="CHEBI:35235"/>
        <dbReference type="ChEBI" id="CHEBI:37563"/>
        <dbReference type="ChEBI" id="CHEBI:59458"/>
        <dbReference type="ChEBI" id="CHEBI:60377"/>
        <dbReference type="EC" id="6.3.2.5"/>
    </reaction>
</comment>